<dbReference type="EMBL" id="BAAAYN010000012">
    <property type="protein sequence ID" value="GAA3385750.1"/>
    <property type="molecule type" value="Genomic_DNA"/>
</dbReference>
<proteinExistence type="inferred from homology"/>
<dbReference type="Proteomes" id="UP001501676">
    <property type="component" value="Unassembled WGS sequence"/>
</dbReference>
<dbReference type="InterPro" id="IPR012789">
    <property type="entry name" value="Protocat_PcaB-like"/>
</dbReference>
<name>A0ABP6SVA0_9ACTN</name>
<reference evidence="5" key="1">
    <citation type="journal article" date="2019" name="Int. J. Syst. Evol. Microbiol.">
        <title>The Global Catalogue of Microorganisms (GCM) 10K type strain sequencing project: providing services to taxonomists for standard genome sequencing and annotation.</title>
        <authorList>
            <consortium name="The Broad Institute Genomics Platform"/>
            <consortium name="The Broad Institute Genome Sequencing Center for Infectious Disease"/>
            <person name="Wu L."/>
            <person name="Ma J."/>
        </authorList>
    </citation>
    <scope>NUCLEOTIDE SEQUENCE [LARGE SCALE GENOMIC DNA]</scope>
    <source>
        <strain evidence="5">JCM 9458</strain>
    </source>
</reference>
<comment type="caution">
    <text evidence="4">The sequence shown here is derived from an EMBL/GenBank/DDBJ whole genome shotgun (WGS) entry which is preliminary data.</text>
</comment>
<dbReference type="InterPro" id="IPR000362">
    <property type="entry name" value="Fumarate_lyase_fam"/>
</dbReference>
<evidence type="ECO:0000256" key="2">
    <source>
        <dbReference type="ARBA" id="ARBA00034772"/>
    </source>
</evidence>
<organism evidence="4 5">
    <name type="scientific">Cryptosporangium minutisporangium</name>
    <dbReference type="NCBI Taxonomy" id="113569"/>
    <lineage>
        <taxon>Bacteria</taxon>
        <taxon>Bacillati</taxon>
        <taxon>Actinomycetota</taxon>
        <taxon>Actinomycetes</taxon>
        <taxon>Cryptosporangiales</taxon>
        <taxon>Cryptosporangiaceae</taxon>
        <taxon>Cryptosporangium</taxon>
    </lineage>
</organism>
<evidence type="ECO:0000313" key="4">
    <source>
        <dbReference type="EMBL" id="GAA3385750.1"/>
    </source>
</evidence>
<keyword evidence="5" id="KW-1185">Reference proteome</keyword>
<dbReference type="Gene3D" id="1.10.40.30">
    <property type="entry name" value="Fumarase/aspartase (C-terminal domain)"/>
    <property type="match status" value="1"/>
</dbReference>
<dbReference type="PROSITE" id="PS00163">
    <property type="entry name" value="FUMARATE_LYASES"/>
    <property type="match status" value="1"/>
</dbReference>
<dbReference type="InterPro" id="IPR020557">
    <property type="entry name" value="Fumarate_lyase_CS"/>
</dbReference>
<dbReference type="InterPro" id="IPR008948">
    <property type="entry name" value="L-Aspartase-like"/>
</dbReference>
<comment type="similarity">
    <text evidence="2">Belongs to the class-II fumarase/aspartase family.</text>
</comment>
<dbReference type="PRINTS" id="PR00149">
    <property type="entry name" value="FUMRATELYASE"/>
</dbReference>
<dbReference type="CDD" id="cd01597">
    <property type="entry name" value="pCLME"/>
    <property type="match status" value="1"/>
</dbReference>
<dbReference type="InterPro" id="IPR022761">
    <property type="entry name" value="Fumarate_lyase_N"/>
</dbReference>
<gene>
    <name evidence="4" type="primary">pcaB</name>
    <name evidence="4" type="ORF">GCM10020369_20500</name>
</gene>
<dbReference type="Gene3D" id="1.20.200.10">
    <property type="entry name" value="Fumarase/aspartase (Central domain)"/>
    <property type="match status" value="1"/>
</dbReference>
<dbReference type="Pfam" id="PF00206">
    <property type="entry name" value="Lyase_1"/>
    <property type="match status" value="1"/>
</dbReference>
<protein>
    <submittedName>
        <fullName evidence="4">3-carboxy-cis,cis-muconate cycloisomerase</fullName>
    </submittedName>
</protein>
<dbReference type="PRINTS" id="PR00145">
    <property type="entry name" value="ARGSUCLYASE"/>
</dbReference>
<evidence type="ECO:0000313" key="5">
    <source>
        <dbReference type="Proteomes" id="UP001501676"/>
    </source>
</evidence>
<dbReference type="NCBIfam" id="TIGR02426">
    <property type="entry name" value="protocat_pcaB"/>
    <property type="match status" value="1"/>
</dbReference>
<dbReference type="SMART" id="SM00998">
    <property type="entry name" value="ADSL_C"/>
    <property type="match status" value="1"/>
</dbReference>
<dbReference type="PANTHER" id="PTHR43172">
    <property type="entry name" value="ADENYLOSUCCINATE LYASE"/>
    <property type="match status" value="1"/>
</dbReference>
<sequence>MTGRPPSLRSDLFDPLFADPEVSARVGDDAVVRAMLDVEAALARAEASVGVIPADAADAITAACGGTFDAAALGRAAQSSGNPVVPLVRALEKVLPESARPWVHHGATSQDILDTALMLVAHRASGRILDALRTGTDALASLASDHRRTLMVGRTLGQQALPTTFGLKAAGWLVALDTAASRLRTVRETRLAVQFGGAAGTLAALLDRGLTVGTALAAELELAEAVVPWHTDRQRVLELGSALAGVGAALGKLALDLTLLASSEVAEVSEGGGGGGSSAMPHKRNPAGSILIRSASIRTPGLLATLHTAAAQQEHERATGGWHAEWEPLRDLFDVVGGAAARTARILPDLRVDADRMRATLDATGGVLLSENVSGALAPELGRSGAHDLVKSAVAKSAESGRPLRAVLLDEADGRIDADRLDAALDPTRYLGSAEALVDRALAAHADVWRGPAG</sequence>
<dbReference type="PANTHER" id="PTHR43172:SF2">
    <property type="entry name" value="ADENYLOSUCCINATE LYASE C-TERMINAL DOMAIN-CONTAINING PROTEIN"/>
    <property type="match status" value="1"/>
</dbReference>
<dbReference type="InterPro" id="IPR019468">
    <property type="entry name" value="AdenyloSucc_lyase_C"/>
</dbReference>
<evidence type="ECO:0000256" key="1">
    <source>
        <dbReference type="ARBA" id="ARBA00023239"/>
    </source>
</evidence>
<accession>A0ABP6SVA0</accession>
<evidence type="ECO:0000259" key="3">
    <source>
        <dbReference type="SMART" id="SM00998"/>
    </source>
</evidence>
<dbReference type="Pfam" id="PF10397">
    <property type="entry name" value="ADSL_C"/>
    <property type="match status" value="1"/>
</dbReference>
<dbReference type="SUPFAM" id="SSF48557">
    <property type="entry name" value="L-aspartase-like"/>
    <property type="match status" value="1"/>
</dbReference>
<keyword evidence="1" id="KW-0456">Lyase</keyword>
<feature type="domain" description="Adenylosuccinate lyase C-terminal" evidence="3">
    <location>
        <begin position="365"/>
        <end position="442"/>
    </location>
</feature>